<protein>
    <submittedName>
        <fullName evidence="2">DUF4864 domain-containing protein</fullName>
    </submittedName>
</protein>
<evidence type="ECO:0000313" key="2">
    <source>
        <dbReference type="EMBL" id="MCJ8239123.1"/>
    </source>
</evidence>
<comment type="caution">
    <text evidence="2">The sequence shown here is derived from an EMBL/GenBank/DDBJ whole genome shotgun (WGS) entry which is preliminary data.</text>
</comment>
<feature type="chain" id="PRO_5046073710" evidence="1">
    <location>
        <begin position="25"/>
        <end position="148"/>
    </location>
</feature>
<dbReference type="InterPro" id="IPR032347">
    <property type="entry name" value="DUF4864"/>
</dbReference>
<proteinExistence type="predicted"/>
<reference evidence="2 3" key="1">
    <citation type="submission" date="2022-03" db="EMBL/GenBank/DDBJ databases">
        <title>Rhizobium SSM4.3 sp. nov., isolated from Sediment (Gouqi Island).</title>
        <authorList>
            <person name="Chen G."/>
        </authorList>
    </citation>
    <scope>NUCLEOTIDE SEQUENCE [LARGE SCALE GENOMIC DNA]</scope>
    <source>
        <strain evidence="2 3">SSM4.3</strain>
    </source>
</reference>
<evidence type="ECO:0000256" key="1">
    <source>
        <dbReference type="SAM" id="SignalP"/>
    </source>
</evidence>
<gene>
    <name evidence="2" type="ORF">MKJ03_12350</name>
</gene>
<keyword evidence="3" id="KW-1185">Reference proteome</keyword>
<accession>A0ABT0D136</accession>
<name>A0ABT0D136_9HYPH</name>
<organism evidence="2 3">
    <name type="scientific">Peteryoungia algae</name>
    <dbReference type="NCBI Taxonomy" id="2919917"/>
    <lineage>
        <taxon>Bacteria</taxon>
        <taxon>Pseudomonadati</taxon>
        <taxon>Pseudomonadota</taxon>
        <taxon>Alphaproteobacteria</taxon>
        <taxon>Hyphomicrobiales</taxon>
        <taxon>Rhizobiaceae</taxon>
        <taxon>Peteryoungia</taxon>
    </lineage>
</organism>
<evidence type="ECO:0000313" key="3">
    <source>
        <dbReference type="Proteomes" id="UP001522662"/>
    </source>
</evidence>
<feature type="signal peptide" evidence="1">
    <location>
        <begin position="1"/>
        <end position="24"/>
    </location>
</feature>
<sequence length="148" mass="16482">MMMRMRIGIAIFLVAGILNAPAFAQQEESIGVAGLAKDVIEQQITAFLNDDATTAYSFASPEIKSVFPNAERFFEMVKKSYAPVYRPGNYAFGRNQVSPDGTIAYQEVLISAPDGKDWAVYYELKRQRNGQFAINGVRIMRETNSQGI</sequence>
<dbReference type="EMBL" id="JALAYX010000003">
    <property type="protein sequence ID" value="MCJ8239123.1"/>
    <property type="molecule type" value="Genomic_DNA"/>
</dbReference>
<dbReference type="RefSeq" id="WP_245136845.1">
    <property type="nucleotide sequence ID" value="NZ_CP128477.1"/>
</dbReference>
<keyword evidence="1" id="KW-0732">Signal</keyword>
<dbReference type="Pfam" id="PF16156">
    <property type="entry name" value="DUF4864"/>
    <property type="match status" value="1"/>
</dbReference>
<dbReference type="Proteomes" id="UP001522662">
    <property type="component" value="Unassembled WGS sequence"/>
</dbReference>